<evidence type="ECO:0000313" key="3">
    <source>
        <dbReference type="Proteomes" id="UP000251088"/>
    </source>
</evidence>
<dbReference type="SUPFAM" id="SSF81301">
    <property type="entry name" value="Nucleotidyltransferase"/>
    <property type="match status" value="1"/>
</dbReference>
<accession>A0A2X3BYF1</accession>
<evidence type="ECO:0000259" key="1">
    <source>
        <dbReference type="SMART" id="SM00954"/>
    </source>
</evidence>
<dbReference type="InterPro" id="IPR043519">
    <property type="entry name" value="NT_sf"/>
</dbReference>
<dbReference type="SMART" id="SM00954">
    <property type="entry name" value="RelA_SpoT"/>
    <property type="match status" value="1"/>
</dbReference>
<dbReference type="Pfam" id="PF04607">
    <property type="entry name" value="RelA_SpoT"/>
    <property type="match status" value="1"/>
</dbReference>
<feature type="domain" description="RelA/SpoT" evidence="1">
    <location>
        <begin position="1"/>
        <end position="67"/>
    </location>
</feature>
<gene>
    <name evidence="2" type="primary">spoT_2</name>
    <name evidence="2" type="ORF">NCTC9128_01285</name>
</gene>
<organism evidence="2 3">
    <name type="scientific">Klebsiella pneumoniae</name>
    <dbReference type="NCBI Taxonomy" id="573"/>
    <lineage>
        <taxon>Bacteria</taxon>
        <taxon>Pseudomonadati</taxon>
        <taxon>Pseudomonadota</taxon>
        <taxon>Gammaproteobacteria</taxon>
        <taxon>Enterobacterales</taxon>
        <taxon>Enterobacteriaceae</taxon>
        <taxon>Klebsiella/Raoultella group</taxon>
        <taxon>Klebsiella</taxon>
        <taxon>Klebsiella pneumoniae complex</taxon>
    </lineage>
</organism>
<reference evidence="2 3" key="1">
    <citation type="submission" date="2018-06" db="EMBL/GenBank/DDBJ databases">
        <authorList>
            <consortium name="Pathogen Informatics"/>
            <person name="Doyle S."/>
        </authorList>
    </citation>
    <scope>NUCLEOTIDE SEQUENCE [LARGE SCALE GENOMIC DNA]</scope>
    <source>
        <strain evidence="2 3">NCTC9128</strain>
    </source>
</reference>
<dbReference type="InterPro" id="IPR007685">
    <property type="entry name" value="RelA_SpoT"/>
</dbReference>
<dbReference type="GO" id="GO:0042594">
    <property type="term" value="P:response to starvation"/>
    <property type="evidence" value="ECO:0007669"/>
    <property type="project" value="TreeGrafter"/>
</dbReference>
<dbReference type="GO" id="GO:0005886">
    <property type="term" value="C:plasma membrane"/>
    <property type="evidence" value="ECO:0007669"/>
    <property type="project" value="TreeGrafter"/>
</dbReference>
<dbReference type="GO" id="GO:0008893">
    <property type="term" value="F:guanosine-3',5'-bis(diphosphate) 3'-diphosphatase activity"/>
    <property type="evidence" value="ECO:0007669"/>
    <property type="project" value="TreeGrafter"/>
</dbReference>
<dbReference type="GO" id="GO:0015969">
    <property type="term" value="P:guanosine tetraphosphate metabolic process"/>
    <property type="evidence" value="ECO:0007669"/>
    <property type="project" value="InterPro"/>
</dbReference>
<dbReference type="PANTHER" id="PTHR21262:SF36">
    <property type="entry name" value="BIFUNCTIONAL (P)PPGPP SYNTHASE_HYDROLASE SPOT"/>
    <property type="match status" value="1"/>
</dbReference>
<sequence length="77" mass="9164">MDIYAFRVIVHDADICYRVLGQMHSLYKPRPGRFKDYIAIPKANGYQSLHTSMIGPTASRSRYKFVPKTWTRWRRWG</sequence>
<dbReference type="CDD" id="cd05399">
    <property type="entry name" value="NT_Rel-Spo_like"/>
    <property type="match status" value="1"/>
</dbReference>
<dbReference type="PANTHER" id="PTHR21262">
    <property type="entry name" value="GUANOSINE-3',5'-BIS DIPHOSPHATE 3'-PYROPHOSPHOHYDROLASE"/>
    <property type="match status" value="1"/>
</dbReference>
<dbReference type="Proteomes" id="UP000251088">
    <property type="component" value="Unassembled WGS sequence"/>
</dbReference>
<evidence type="ECO:0000313" key="2">
    <source>
        <dbReference type="EMBL" id="SQC09322.1"/>
    </source>
</evidence>
<protein>
    <submittedName>
        <fullName evidence="2">GTP pyrophosphokinase</fullName>
    </submittedName>
</protein>
<dbReference type="AlphaFoldDB" id="A0A2X3BYF1"/>
<dbReference type="GO" id="GO:0016301">
    <property type="term" value="F:kinase activity"/>
    <property type="evidence" value="ECO:0007669"/>
    <property type="project" value="UniProtKB-KW"/>
</dbReference>
<dbReference type="GO" id="GO:0008728">
    <property type="term" value="F:GTP diphosphokinase activity"/>
    <property type="evidence" value="ECO:0007669"/>
    <property type="project" value="TreeGrafter"/>
</dbReference>
<dbReference type="EMBL" id="UAWN01000005">
    <property type="protein sequence ID" value="SQC09322.1"/>
    <property type="molecule type" value="Genomic_DNA"/>
</dbReference>
<dbReference type="Gene3D" id="3.30.460.10">
    <property type="entry name" value="Beta Polymerase, domain 2"/>
    <property type="match status" value="1"/>
</dbReference>
<proteinExistence type="predicted"/>
<keyword evidence="2" id="KW-0808">Transferase</keyword>
<keyword evidence="2" id="KW-0418">Kinase</keyword>
<name>A0A2X3BYF1_KLEPN</name>